<evidence type="ECO:0000256" key="2">
    <source>
        <dbReference type="ARBA" id="ARBA00022723"/>
    </source>
</evidence>
<evidence type="ECO:0000259" key="5">
    <source>
        <dbReference type="Pfam" id="PF00884"/>
    </source>
</evidence>
<keyword evidence="2" id="KW-0479">Metal-binding</keyword>
<dbReference type="GO" id="GO:0008484">
    <property type="term" value="F:sulfuric ester hydrolase activity"/>
    <property type="evidence" value="ECO:0007669"/>
    <property type="project" value="TreeGrafter"/>
</dbReference>
<accession>A0A7S7NU23</accession>
<feature type="region of interest" description="Disordered" evidence="4">
    <location>
        <begin position="427"/>
        <end position="452"/>
    </location>
</feature>
<dbReference type="Proteomes" id="UP000593892">
    <property type="component" value="Chromosome"/>
</dbReference>
<dbReference type="InterPro" id="IPR017850">
    <property type="entry name" value="Alkaline_phosphatase_core_sf"/>
</dbReference>
<organism evidence="6 7">
    <name type="scientific">Paludibaculum fermentans</name>
    <dbReference type="NCBI Taxonomy" id="1473598"/>
    <lineage>
        <taxon>Bacteria</taxon>
        <taxon>Pseudomonadati</taxon>
        <taxon>Acidobacteriota</taxon>
        <taxon>Terriglobia</taxon>
        <taxon>Bryobacterales</taxon>
        <taxon>Bryobacteraceae</taxon>
        <taxon>Paludibaculum</taxon>
    </lineage>
</organism>
<feature type="domain" description="Sulfatase N-terminal" evidence="5">
    <location>
        <begin position="21"/>
        <end position="291"/>
    </location>
</feature>
<keyword evidence="7" id="KW-1185">Reference proteome</keyword>
<dbReference type="Pfam" id="PF00884">
    <property type="entry name" value="Sulfatase"/>
    <property type="match status" value="1"/>
</dbReference>
<dbReference type="KEGG" id="pfer:IRI77_07500"/>
<protein>
    <submittedName>
        <fullName evidence="6">Sulfatase</fullName>
    </submittedName>
</protein>
<gene>
    <name evidence="6" type="ORF">IRI77_07500</name>
</gene>
<evidence type="ECO:0000313" key="7">
    <source>
        <dbReference type="Proteomes" id="UP000593892"/>
    </source>
</evidence>
<dbReference type="Gene3D" id="3.40.720.10">
    <property type="entry name" value="Alkaline Phosphatase, subunit A"/>
    <property type="match status" value="1"/>
</dbReference>
<evidence type="ECO:0000256" key="3">
    <source>
        <dbReference type="ARBA" id="ARBA00022801"/>
    </source>
</evidence>
<evidence type="ECO:0000256" key="1">
    <source>
        <dbReference type="ARBA" id="ARBA00008779"/>
    </source>
</evidence>
<name>A0A7S7NU23_PALFE</name>
<dbReference type="InterPro" id="IPR000917">
    <property type="entry name" value="Sulfatase_N"/>
</dbReference>
<dbReference type="CDD" id="cd16027">
    <property type="entry name" value="SGSH"/>
    <property type="match status" value="1"/>
</dbReference>
<reference evidence="6 7" key="1">
    <citation type="submission" date="2020-10" db="EMBL/GenBank/DDBJ databases">
        <title>Complete genome sequence of Paludibaculum fermentans P105T, a facultatively anaerobic acidobacterium capable of dissimilatory Fe(III) reduction.</title>
        <authorList>
            <person name="Dedysh S.N."/>
            <person name="Beletsky A.V."/>
            <person name="Kulichevskaya I.S."/>
            <person name="Mardanov A.V."/>
            <person name="Ravin N.V."/>
        </authorList>
    </citation>
    <scope>NUCLEOTIDE SEQUENCE [LARGE SCALE GENOMIC DNA]</scope>
    <source>
        <strain evidence="6 7">P105</strain>
    </source>
</reference>
<dbReference type="RefSeq" id="WP_194451449.1">
    <property type="nucleotide sequence ID" value="NZ_CP063849.1"/>
</dbReference>
<evidence type="ECO:0000313" key="6">
    <source>
        <dbReference type="EMBL" id="QOY89787.1"/>
    </source>
</evidence>
<dbReference type="GO" id="GO:0005737">
    <property type="term" value="C:cytoplasm"/>
    <property type="evidence" value="ECO:0007669"/>
    <property type="project" value="TreeGrafter"/>
</dbReference>
<dbReference type="InterPro" id="IPR024607">
    <property type="entry name" value="Sulfatase_CS"/>
</dbReference>
<dbReference type="PANTHER" id="PTHR45953">
    <property type="entry name" value="IDURONATE 2-SULFATASE"/>
    <property type="match status" value="1"/>
</dbReference>
<dbReference type="PANTHER" id="PTHR45953:SF1">
    <property type="entry name" value="IDURONATE 2-SULFATASE"/>
    <property type="match status" value="1"/>
</dbReference>
<proteinExistence type="inferred from homology"/>
<dbReference type="PROSITE" id="PS00523">
    <property type="entry name" value="SULFATASE_1"/>
    <property type="match status" value="1"/>
</dbReference>
<comment type="similarity">
    <text evidence="1">Belongs to the sulfatase family.</text>
</comment>
<keyword evidence="3" id="KW-0378">Hydrolase</keyword>
<evidence type="ECO:0000256" key="4">
    <source>
        <dbReference type="SAM" id="MobiDB-lite"/>
    </source>
</evidence>
<dbReference type="SUPFAM" id="SSF53649">
    <property type="entry name" value="Alkaline phosphatase-like"/>
    <property type="match status" value="1"/>
</dbReference>
<dbReference type="AlphaFoldDB" id="A0A7S7NU23"/>
<sequence length="452" mass="49752">MNRREFLSTSAAQALAPTRRPNVLYLHSHDTGRYVQPYGHPVATPNLQKFAEQGVLFRRAYSGAPTCSPSRAALLTGQTAHGSGMLGLAHRGFSLSHPERHLANFLQAHGYETTLCNVQHETKAGTVPTLGYQRVLKTASNRGPDAAAAAVEYLNSKPKAPFFLSCGFFETHREFPVAGLKEDARYTLPPAPLPDTPQVRQDMANFKAAARVLDGSMGSILEALARNGLEDNTLVVLTTDHGIAFPAMKCNLTDHGIGVMLMMRGPGGFLGGKVSDAMVSHLDVYPTLCETLELPTPAWLEGRSLTPLVKGAANSIRDEIFAEVSYHASYEPKRALRTARYKYIRNFGDRKLPVLPNCDDGYSKSYWLEQGWKDRYVPREELYDLVFDTNETNNLVAHQMVPAPLEELRGRLDRWMKDTDDPLLRGPVAAPHGAQVNDPAGLSPREPVIVVP</sequence>
<dbReference type="EMBL" id="CP063849">
    <property type="protein sequence ID" value="QOY89787.1"/>
    <property type="molecule type" value="Genomic_DNA"/>
</dbReference>
<dbReference type="GO" id="GO:0046872">
    <property type="term" value="F:metal ion binding"/>
    <property type="evidence" value="ECO:0007669"/>
    <property type="project" value="UniProtKB-KW"/>
</dbReference>